<keyword evidence="3" id="KW-1185">Reference proteome</keyword>
<dbReference type="PANTHER" id="PTHR28142">
    <property type="entry name" value="MITOCHONDRIAL INNER MEMBRANE I-AAA PROTEASE SUPERCOMPLEX SUBUNIT MGR3-RELATED"/>
    <property type="match status" value="1"/>
</dbReference>
<dbReference type="OrthoDB" id="10050400at2759"/>
<gene>
    <name evidence="2" type="ORF">CU098_008596</name>
</gene>
<proteinExistence type="predicted"/>
<name>A0A367KB14_RHIST</name>
<dbReference type="Proteomes" id="UP000253551">
    <property type="component" value="Unassembled WGS sequence"/>
</dbReference>
<dbReference type="STRING" id="4846.A0A367KB14"/>
<dbReference type="EMBL" id="PJQM01001953">
    <property type="protein sequence ID" value="RCH99405.1"/>
    <property type="molecule type" value="Genomic_DNA"/>
</dbReference>
<dbReference type="AlphaFoldDB" id="A0A367KB14"/>
<dbReference type="InterPro" id="IPR040201">
    <property type="entry name" value="Mrg3-like"/>
</dbReference>
<accession>A0A367KB14</accession>
<dbReference type="InterPro" id="IPR011990">
    <property type="entry name" value="TPR-like_helical_dom_sf"/>
</dbReference>
<dbReference type="Gene3D" id="1.25.40.10">
    <property type="entry name" value="Tetratricopeptide repeat domain"/>
    <property type="match status" value="2"/>
</dbReference>
<dbReference type="Pfam" id="PF13181">
    <property type="entry name" value="TPR_8"/>
    <property type="match status" value="2"/>
</dbReference>
<dbReference type="Pfam" id="PF13374">
    <property type="entry name" value="TPR_10"/>
    <property type="match status" value="1"/>
</dbReference>
<feature type="transmembrane region" description="Helical" evidence="1">
    <location>
        <begin position="51"/>
        <end position="71"/>
    </location>
</feature>
<evidence type="ECO:0000313" key="3">
    <source>
        <dbReference type="Proteomes" id="UP000253551"/>
    </source>
</evidence>
<protein>
    <recommendedName>
        <fullName evidence="4">MalT-like TPR region domain-containing protein</fullName>
    </recommendedName>
</protein>
<comment type="caution">
    <text evidence="2">The sequence shown here is derived from an EMBL/GenBank/DDBJ whole genome shotgun (WGS) entry which is preliminary data.</text>
</comment>
<evidence type="ECO:0000256" key="1">
    <source>
        <dbReference type="SAM" id="Phobius"/>
    </source>
</evidence>
<sequence length="404" mass="45375">MSLRNLFRTRSLFVSTNYRFGYNRAVARSVPQTASYATHTRPKPAPRFIRIPPLPVALISVGFICLGIGLYEHLTSDIQNFPQPIRQALRKALYYQQNKDMSLALKYFKEALSLALESSEIEKNGAPLTGIMIQLGALQEKLGRLPEARQTLIMALRHSLNLHDETDKDMMEKIAQGLDISSFSPMEQKKMIGIAQKLGDITALMKRDDEAEKWYVWSVEHLLKSSSKPVSAYGDTTEVVFDQEHMPDWLTKTDVGGALEALGGFYAAQNKPGLAIHLYLRALSLTGMESCQASVLMNNLAEAYSGLGQFEEAKTWGQKGLDLARNPNTPKINKDGQVCDETCGVLLFNMGMLFEQTKDKAKAEQFYQSAKQHGKDFKQPECIKEADRALKRLEFEKVRDNTTP</sequence>
<keyword evidence="1" id="KW-1133">Transmembrane helix</keyword>
<dbReference type="InterPro" id="IPR019734">
    <property type="entry name" value="TPR_rpt"/>
</dbReference>
<evidence type="ECO:0000313" key="2">
    <source>
        <dbReference type="EMBL" id="RCH99405.1"/>
    </source>
</evidence>
<dbReference type="SUPFAM" id="SSF48452">
    <property type="entry name" value="TPR-like"/>
    <property type="match status" value="1"/>
</dbReference>
<dbReference type="SMART" id="SM00028">
    <property type="entry name" value="TPR"/>
    <property type="match status" value="5"/>
</dbReference>
<dbReference type="PANTHER" id="PTHR28142:SF1">
    <property type="entry name" value="MITOCHONDRIAL INNER MEMBRANE I-AAA PROTEASE SUPERCOMPLEX SUBUNIT MGR3-RELATED"/>
    <property type="match status" value="1"/>
</dbReference>
<keyword evidence="1" id="KW-0812">Transmembrane</keyword>
<reference evidence="2 3" key="1">
    <citation type="journal article" date="2018" name="G3 (Bethesda)">
        <title>Phylogenetic and Phylogenomic Definition of Rhizopus Species.</title>
        <authorList>
            <person name="Gryganskyi A.P."/>
            <person name="Golan J."/>
            <person name="Dolatabadi S."/>
            <person name="Mondo S."/>
            <person name="Robb S."/>
            <person name="Idnurm A."/>
            <person name="Muszewska A."/>
            <person name="Steczkiewicz K."/>
            <person name="Masonjones S."/>
            <person name="Liao H.L."/>
            <person name="Gajdeczka M.T."/>
            <person name="Anike F."/>
            <person name="Vuek A."/>
            <person name="Anishchenko I.M."/>
            <person name="Voigt K."/>
            <person name="de Hoog G.S."/>
            <person name="Smith M.E."/>
            <person name="Heitman J."/>
            <person name="Vilgalys R."/>
            <person name="Stajich J.E."/>
        </authorList>
    </citation>
    <scope>NUCLEOTIDE SEQUENCE [LARGE SCALE GENOMIC DNA]</scope>
    <source>
        <strain evidence="2 3">LSU 92-RS-03</strain>
    </source>
</reference>
<organism evidence="2 3">
    <name type="scientific">Rhizopus stolonifer</name>
    <name type="common">Rhizopus nigricans</name>
    <dbReference type="NCBI Taxonomy" id="4846"/>
    <lineage>
        <taxon>Eukaryota</taxon>
        <taxon>Fungi</taxon>
        <taxon>Fungi incertae sedis</taxon>
        <taxon>Mucoromycota</taxon>
        <taxon>Mucoromycotina</taxon>
        <taxon>Mucoromycetes</taxon>
        <taxon>Mucorales</taxon>
        <taxon>Mucorineae</taxon>
        <taxon>Rhizopodaceae</taxon>
        <taxon>Rhizopus</taxon>
    </lineage>
</organism>
<evidence type="ECO:0008006" key="4">
    <source>
        <dbReference type="Google" id="ProtNLM"/>
    </source>
</evidence>
<keyword evidence="1" id="KW-0472">Membrane</keyword>